<sequence>MTKTTSEPSSPSLQTTPAGRHLTSDGFNAHKGHLTRRFFGGISFRTWNLPAPKLRPYDQDTAFPVALSTCLSEFHQIAQFWRLNYEKKATISE</sequence>
<organism evidence="2 3">
    <name type="scientific">Araneus ventricosus</name>
    <name type="common">Orbweaver spider</name>
    <name type="synonym">Epeira ventricosa</name>
    <dbReference type="NCBI Taxonomy" id="182803"/>
    <lineage>
        <taxon>Eukaryota</taxon>
        <taxon>Metazoa</taxon>
        <taxon>Ecdysozoa</taxon>
        <taxon>Arthropoda</taxon>
        <taxon>Chelicerata</taxon>
        <taxon>Arachnida</taxon>
        <taxon>Araneae</taxon>
        <taxon>Araneomorphae</taxon>
        <taxon>Entelegynae</taxon>
        <taxon>Araneoidea</taxon>
        <taxon>Araneidae</taxon>
        <taxon>Araneus</taxon>
    </lineage>
</organism>
<evidence type="ECO:0000256" key="1">
    <source>
        <dbReference type="SAM" id="MobiDB-lite"/>
    </source>
</evidence>
<comment type="caution">
    <text evidence="2">The sequence shown here is derived from an EMBL/GenBank/DDBJ whole genome shotgun (WGS) entry which is preliminary data.</text>
</comment>
<name>A0A4Y2MUB9_ARAVE</name>
<dbReference type="Proteomes" id="UP000499080">
    <property type="component" value="Unassembled WGS sequence"/>
</dbReference>
<feature type="region of interest" description="Disordered" evidence="1">
    <location>
        <begin position="1"/>
        <end position="28"/>
    </location>
</feature>
<proteinExistence type="predicted"/>
<gene>
    <name evidence="2" type="ORF">AVEN_233118_1</name>
</gene>
<dbReference type="EMBL" id="BGPR01007878">
    <property type="protein sequence ID" value="GBN30182.1"/>
    <property type="molecule type" value="Genomic_DNA"/>
</dbReference>
<evidence type="ECO:0000313" key="3">
    <source>
        <dbReference type="Proteomes" id="UP000499080"/>
    </source>
</evidence>
<protein>
    <submittedName>
        <fullName evidence="2">Uncharacterized protein</fullName>
    </submittedName>
</protein>
<keyword evidence="3" id="KW-1185">Reference proteome</keyword>
<accession>A0A4Y2MUB9</accession>
<evidence type="ECO:0000313" key="2">
    <source>
        <dbReference type="EMBL" id="GBN30182.1"/>
    </source>
</evidence>
<feature type="compositionally biased region" description="Polar residues" evidence="1">
    <location>
        <begin position="1"/>
        <end position="17"/>
    </location>
</feature>
<reference evidence="2 3" key="1">
    <citation type="journal article" date="2019" name="Sci. Rep.">
        <title>Orb-weaving spider Araneus ventricosus genome elucidates the spidroin gene catalogue.</title>
        <authorList>
            <person name="Kono N."/>
            <person name="Nakamura H."/>
            <person name="Ohtoshi R."/>
            <person name="Moran D.A.P."/>
            <person name="Shinohara A."/>
            <person name="Yoshida Y."/>
            <person name="Fujiwara M."/>
            <person name="Mori M."/>
            <person name="Tomita M."/>
            <person name="Arakawa K."/>
        </authorList>
    </citation>
    <scope>NUCLEOTIDE SEQUENCE [LARGE SCALE GENOMIC DNA]</scope>
</reference>
<dbReference type="AlphaFoldDB" id="A0A4Y2MUB9"/>